<protein>
    <submittedName>
        <fullName evidence="2">Uncharacterized protein</fullName>
    </submittedName>
</protein>
<keyword evidence="3" id="KW-1185">Reference proteome</keyword>
<feature type="compositionally biased region" description="Gly residues" evidence="1">
    <location>
        <begin position="405"/>
        <end position="415"/>
    </location>
</feature>
<accession>A0A8H5BYZ3</accession>
<gene>
    <name evidence="2" type="ORF">D9758_016570</name>
</gene>
<evidence type="ECO:0000313" key="2">
    <source>
        <dbReference type="EMBL" id="KAF5332040.1"/>
    </source>
</evidence>
<organism evidence="2 3">
    <name type="scientific">Tetrapyrgos nigripes</name>
    <dbReference type="NCBI Taxonomy" id="182062"/>
    <lineage>
        <taxon>Eukaryota</taxon>
        <taxon>Fungi</taxon>
        <taxon>Dikarya</taxon>
        <taxon>Basidiomycota</taxon>
        <taxon>Agaricomycotina</taxon>
        <taxon>Agaricomycetes</taxon>
        <taxon>Agaricomycetidae</taxon>
        <taxon>Agaricales</taxon>
        <taxon>Marasmiineae</taxon>
        <taxon>Marasmiaceae</taxon>
        <taxon>Tetrapyrgos</taxon>
    </lineage>
</organism>
<feature type="compositionally biased region" description="Acidic residues" evidence="1">
    <location>
        <begin position="276"/>
        <end position="300"/>
    </location>
</feature>
<feature type="region of interest" description="Disordered" evidence="1">
    <location>
        <begin position="393"/>
        <end position="415"/>
    </location>
</feature>
<feature type="region of interest" description="Disordered" evidence="1">
    <location>
        <begin position="1"/>
        <end position="58"/>
    </location>
</feature>
<comment type="caution">
    <text evidence="2">The sequence shown here is derived from an EMBL/GenBank/DDBJ whole genome shotgun (WGS) entry which is preliminary data.</text>
</comment>
<dbReference type="AlphaFoldDB" id="A0A8H5BYZ3"/>
<reference evidence="2 3" key="1">
    <citation type="journal article" date="2020" name="ISME J.">
        <title>Uncovering the hidden diversity of litter-decomposition mechanisms in mushroom-forming fungi.</title>
        <authorList>
            <person name="Floudas D."/>
            <person name="Bentzer J."/>
            <person name="Ahren D."/>
            <person name="Johansson T."/>
            <person name="Persson P."/>
            <person name="Tunlid A."/>
        </authorList>
    </citation>
    <scope>NUCLEOTIDE SEQUENCE [LARGE SCALE GENOMIC DNA]</scope>
    <source>
        <strain evidence="2 3">CBS 291.85</strain>
    </source>
</reference>
<sequence length="415" mass="44317">MGDLVEEGGMGGVGDVETTLEKREREQKEYKENQNQKRPSLSMLSPKRTFPSSSSSHINPVLSSSSSANHINCISPEITQAIQTFKKGFSKSNLGTERAPWTRGRDGFGGINLLGVGFASGSGSGNTSTSMSTGTSGNGRTRTMSTMSGAHGDDDEVKEDSGGGSRYEAGSGPGPAALGPGMISDNTHVLTKTNSTLFPFPRPFSLCRVVSCVSSGLTQNLTSNLTFSLAPGWKFIETEDWRVDYDAGAGAGATSTFKEDKVASPLSTDAEHGDGDSEGDEDADDDDDGGEDGGDEDDEFGNGKSGRWLDITFKAGVRKRTRPIGPIEPRRGQIYQARQTRQSRQGQEDRQEGQEQWEQQEHQHKLEISFSIVFGVSVDVGFSFWGRGGSGVGGVNDEDEDQGWMCGGDEGGFDS</sequence>
<name>A0A8H5BYZ3_9AGAR</name>
<feature type="region of interest" description="Disordered" evidence="1">
    <location>
        <begin position="122"/>
        <end position="183"/>
    </location>
</feature>
<feature type="compositionally biased region" description="Basic and acidic residues" evidence="1">
    <location>
        <begin position="346"/>
        <end position="360"/>
    </location>
</feature>
<dbReference type="Proteomes" id="UP000559256">
    <property type="component" value="Unassembled WGS sequence"/>
</dbReference>
<feature type="region of interest" description="Disordered" evidence="1">
    <location>
        <begin position="256"/>
        <end position="306"/>
    </location>
</feature>
<evidence type="ECO:0000313" key="3">
    <source>
        <dbReference type="Proteomes" id="UP000559256"/>
    </source>
</evidence>
<feature type="compositionally biased region" description="Low complexity" evidence="1">
    <location>
        <begin position="125"/>
        <end position="146"/>
    </location>
</feature>
<feature type="compositionally biased region" description="Basic and acidic residues" evidence="1">
    <location>
        <begin position="19"/>
        <end position="35"/>
    </location>
</feature>
<proteinExistence type="predicted"/>
<evidence type="ECO:0000256" key="1">
    <source>
        <dbReference type="SAM" id="MobiDB-lite"/>
    </source>
</evidence>
<feature type="region of interest" description="Disordered" evidence="1">
    <location>
        <begin position="320"/>
        <end position="360"/>
    </location>
</feature>
<dbReference type="EMBL" id="JAACJM010000315">
    <property type="protein sequence ID" value="KAF5332040.1"/>
    <property type="molecule type" value="Genomic_DNA"/>
</dbReference>